<dbReference type="AlphaFoldDB" id="A0A9N8HVW2"/>
<dbReference type="Proteomes" id="UP001153069">
    <property type="component" value="Unassembled WGS sequence"/>
</dbReference>
<keyword evidence="2" id="KW-0732">Signal</keyword>
<dbReference type="EMBL" id="CAICTM010001877">
    <property type="protein sequence ID" value="CAB9526735.1"/>
    <property type="molecule type" value="Genomic_DNA"/>
</dbReference>
<evidence type="ECO:0000256" key="2">
    <source>
        <dbReference type="SAM" id="SignalP"/>
    </source>
</evidence>
<feature type="compositionally biased region" description="Basic and acidic residues" evidence="1">
    <location>
        <begin position="154"/>
        <end position="163"/>
    </location>
</feature>
<keyword evidence="4" id="KW-1185">Reference proteome</keyword>
<feature type="region of interest" description="Disordered" evidence="1">
    <location>
        <begin position="99"/>
        <end position="127"/>
    </location>
</feature>
<feature type="compositionally biased region" description="Pro residues" evidence="1">
    <location>
        <begin position="184"/>
        <end position="197"/>
    </location>
</feature>
<feature type="region of interest" description="Disordered" evidence="1">
    <location>
        <begin position="154"/>
        <end position="207"/>
    </location>
</feature>
<organism evidence="3 4">
    <name type="scientific">Seminavis robusta</name>
    <dbReference type="NCBI Taxonomy" id="568900"/>
    <lineage>
        <taxon>Eukaryota</taxon>
        <taxon>Sar</taxon>
        <taxon>Stramenopiles</taxon>
        <taxon>Ochrophyta</taxon>
        <taxon>Bacillariophyta</taxon>
        <taxon>Bacillariophyceae</taxon>
        <taxon>Bacillariophycidae</taxon>
        <taxon>Naviculales</taxon>
        <taxon>Naviculaceae</taxon>
        <taxon>Seminavis</taxon>
    </lineage>
</organism>
<protein>
    <submittedName>
        <fullName evidence="3">Uncharacterized protein</fullName>
    </submittedName>
</protein>
<evidence type="ECO:0000256" key="1">
    <source>
        <dbReference type="SAM" id="MobiDB-lite"/>
    </source>
</evidence>
<feature type="region of interest" description="Disordered" evidence="1">
    <location>
        <begin position="49"/>
        <end position="74"/>
    </location>
</feature>
<proteinExistence type="predicted"/>
<evidence type="ECO:0000313" key="4">
    <source>
        <dbReference type="Proteomes" id="UP001153069"/>
    </source>
</evidence>
<feature type="signal peptide" evidence="2">
    <location>
        <begin position="1"/>
        <end position="19"/>
    </location>
</feature>
<comment type="caution">
    <text evidence="3">The sequence shown here is derived from an EMBL/GenBank/DDBJ whole genome shotgun (WGS) entry which is preliminary data.</text>
</comment>
<accession>A0A9N8HVW2</accession>
<gene>
    <name evidence="3" type="ORF">SEMRO_1879_G303160.1</name>
</gene>
<feature type="compositionally biased region" description="Basic and acidic residues" evidence="1">
    <location>
        <begin position="50"/>
        <end position="59"/>
    </location>
</feature>
<name>A0A9N8HVW2_9STRA</name>
<dbReference type="OrthoDB" id="6236007at2759"/>
<feature type="compositionally biased region" description="Basic and acidic residues" evidence="1">
    <location>
        <begin position="113"/>
        <end position="122"/>
    </location>
</feature>
<feature type="chain" id="PRO_5040128535" evidence="2">
    <location>
        <begin position="20"/>
        <end position="290"/>
    </location>
</feature>
<evidence type="ECO:0000313" key="3">
    <source>
        <dbReference type="EMBL" id="CAB9526735.1"/>
    </source>
</evidence>
<reference evidence="3" key="1">
    <citation type="submission" date="2020-06" db="EMBL/GenBank/DDBJ databases">
        <authorList>
            <consortium name="Plant Systems Biology data submission"/>
        </authorList>
    </citation>
    <scope>NUCLEOTIDE SEQUENCE</scope>
    <source>
        <strain evidence="3">D6</strain>
    </source>
</reference>
<sequence>MKILRVVLLVSLTLAVSVAKSDQGESLRGKVDDGTSALNADVVDLLNRNLKKEDDDGKETGGGGDKGPKKDQQKVKICHGTASPTNPYVIIEVADDAASDNPGSLGGHINNPKHNDPSKNKNSDVLMGADTPDFPGCKTNDRCQVCCPDQKCYGDGDKPEPKPTEPQPTEPEPTEPEPTEPKPTEPGPTKPSDPSPTKPSVSGDPHFAMFGTSHRKYDFHGACDLVFLDNPDYNNGQGMKIHIRTKIVKWWSYVEQVVVQIGNDTLEVMGGVEQKSSSSRFSLRMARRLF</sequence>